<dbReference type="InParanoid" id="A0A3N4LYJ5"/>
<evidence type="ECO:0000313" key="2">
    <source>
        <dbReference type="Proteomes" id="UP000267821"/>
    </source>
</evidence>
<keyword evidence="2" id="KW-1185">Reference proteome</keyword>
<reference evidence="1 2" key="1">
    <citation type="journal article" date="2018" name="Nat. Ecol. Evol.">
        <title>Pezizomycetes genomes reveal the molecular basis of ectomycorrhizal truffle lifestyle.</title>
        <authorList>
            <person name="Murat C."/>
            <person name="Payen T."/>
            <person name="Noel B."/>
            <person name="Kuo A."/>
            <person name="Morin E."/>
            <person name="Chen J."/>
            <person name="Kohler A."/>
            <person name="Krizsan K."/>
            <person name="Balestrini R."/>
            <person name="Da Silva C."/>
            <person name="Montanini B."/>
            <person name="Hainaut M."/>
            <person name="Levati E."/>
            <person name="Barry K.W."/>
            <person name="Belfiori B."/>
            <person name="Cichocki N."/>
            <person name="Clum A."/>
            <person name="Dockter R.B."/>
            <person name="Fauchery L."/>
            <person name="Guy J."/>
            <person name="Iotti M."/>
            <person name="Le Tacon F."/>
            <person name="Lindquist E.A."/>
            <person name="Lipzen A."/>
            <person name="Malagnac F."/>
            <person name="Mello A."/>
            <person name="Molinier V."/>
            <person name="Miyauchi S."/>
            <person name="Poulain J."/>
            <person name="Riccioni C."/>
            <person name="Rubini A."/>
            <person name="Sitrit Y."/>
            <person name="Splivallo R."/>
            <person name="Traeger S."/>
            <person name="Wang M."/>
            <person name="Zifcakova L."/>
            <person name="Wipf D."/>
            <person name="Zambonelli A."/>
            <person name="Paolocci F."/>
            <person name="Nowrousian M."/>
            <person name="Ottonello S."/>
            <person name="Baldrian P."/>
            <person name="Spatafora J.W."/>
            <person name="Henrissat B."/>
            <person name="Nagy L.G."/>
            <person name="Aury J.M."/>
            <person name="Wincker P."/>
            <person name="Grigoriev I.V."/>
            <person name="Bonfante P."/>
            <person name="Martin F.M."/>
        </authorList>
    </citation>
    <scope>NUCLEOTIDE SEQUENCE [LARGE SCALE GENOMIC DNA]</scope>
    <source>
        <strain evidence="1 2">ATCC MYA-4762</strain>
    </source>
</reference>
<proteinExistence type="predicted"/>
<evidence type="ECO:0000313" key="1">
    <source>
        <dbReference type="EMBL" id="RPB27963.1"/>
    </source>
</evidence>
<name>A0A3N4LYJ5_9PEZI</name>
<accession>A0A3N4LYJ5</accession>
<sequence length="166" mass="19075">MHMRLAIDHSPNAHTWVSIFVANAPLRLITQRKGYRFAMGLTELEYDWFRRMVSAWLKMLARHSISLFCIFGVLTGSMSPFSCFCCFFSVVSAVPNDQGTQSERVGRYICEMFFCLRLCLPYHRVVADVRKLLLTQVCFIFPSGLHILCPSHFSFYCSISEGLPNI</sequence>
<gene>
    <name evidence="1" type="ORF">L211DRAFT_475709</name>
</gene>
<organism evidence="1 2">
    <name type="scientific">Terfezia boudieri ATCC MYA-4762</name>
    <dbReference type="NCBI Taxonomy" id="1051890"/>
    <lineage>
        <taxon>Eukaryota</taxon>
        <taxon>Fungi</taxon>
        <taxon>Dikarya</taxon>
        <taxon>Ascomycota</taxon>
        <taxon>Pezizomycotina</taxon>
        <taxon>Pezizomycetes</taxon>
        <taxon>Pezizales</taxon>
        <taxon>Pezizaceae</taxon>
        <taxon>Terfezia</taxon>
    </lineage>
</organism>
<dbReference type="EMBL" id="ML121530">
    <property type="protein sequence ID" value="RPB27963.1"/>
    <property type="molecule type" value="Genomic_DNA"/>
</dbReference>
<dbReference type="Proteomes" id="UP000267821">
    <property type="component" value="Unassembled WGS sequence"/>
</dbReference>
<dbReference type="AlphaFoldDB" id="A0A3N4LYJ5"/>
<protein>
    <submittedName>
        <fullName evidence="1">Uncharacterized protein</fullName>
    </submittedName>
</protein>